<dbReference type="SUPFAM" id="SSF47413">
    <property type="entry name" value="lambda repressor-like DNA-binding domains"/>
    <property type="match status" value="1"/>
</dbReference>
<dbReference type="CDD" id="cd00093">
    <property type="entry name" value="HTH_XRE"/>
    <property type="match status" value="1"/>
</dbReference>
<evidence type="ECO:0000313" key="3">
    <source>
        <dbReference type="EMBL" id="MDB7084973.1"/>
    </source>
</evidence>
<dbReference type="Pfam" id="PF12844">
    <property type="entry name" value="HTH_19"/>
    <property type="match status" value="1"/>
</dbReference>
<reference evidence="4" key="1">
    <citation type="submission" date="2019-11" db="EMBL/GenBank/DDBJ databases">
        <authorList>
            <person name="Feng L."/>
        </authorList>
    </citation>
    <scope>NUCLEOTIDE SEQUENCE</scope>
    <source>
        <strain evidence="4">CramosumLFYP8</strain>
    </source>
</reference>
<protein>
    <submittedName>
        <fullName evidence="4">HTH-type transcriptional regulator ImmR</fullName>
    </submittedName>
    <submittedName>
        <fullName evidence="3">Helix-turn-helix transcriptional regulator</fullName>
    </submittedName>
</protein>
<reference evidence="3" key="2">
    <citation type="submission" date="2023-01" db="EMBL/GenBank/DDBJ databases">
        <title>Human gut microbiome strain richness.</title>
        <authorList>
            <person name="Chen-Liaw A."/>
        </authorList>
    </citation>
    <scope>NUCLEOTIDE SEQUENCE</scope>
    <source>
        <strain evidence="3">1001217st2_G6_1001217B_191108</strain>
    </source>
</reference>
<dbReference type="InterPro" id="IPR001387">
    <property type="entry name" value="Cro/C1-type_HTH"/>
</dbReference>
<sequence length="82" mass="9515">MEIGERLKQLRIKRKLTQFEVEELTGINRSTLSLYELGIRVPPIDKLMQLALLYKVSIDYLCGIEKSYSEDVEKVKQGEKAQ</sequence>
<organism evidence="4">
    <name type="scientific">Thomasclavelia ramosa</name>
    <dbReference type="NCBI Taxonomy" id="1547"/>
    <lineage>
        <taxon>Bacteria</taxon>
        <taxon>Bacillati</taxon>
        <taxon>Bacillota</taxon>
        <taxon>Erysipelotrichia</taxon>
        <taxon>Erysipelotrichales</taxon>
        <taxon>Coprobacillaceae</taxon>
        <taxon>Thomasclavelia</taxon>
    </lineage>
</organism>
<evidence type="ECO:0000259" key="2">
    <source>
        <dbReference type="PROSITE" id="PS50943"/>
    </source>
</evidence>
<accession>A0A6N2XWL1</accession>
<proteinExistence type="predicted"/>
<dbReference type="EMBL" id="JAQLKE010000028">
    <property type="protein sequence ID" value="MDB7084973.1"/>
    <property type="molecule type" value="Genomic_DNA"/>
</dbReference>
<dbReference type="AlphaFoldDB" id="A0A6N2XWL1"/>
<dbReference type="GO" id="GO:0003677">
    <property type="term" value="F:DNA binding"/>
    <property type="evidence" value="ECO:0007669"/>
    <property type="project" value="UniProtKB-KW"/>
</dbReference>
<dbReference type="Proteomes" id="UP001211987">
    <property type="component" value="Unassembled WGS sequence"/>
</dbReference>
<dbReference type="Gene3D" id="1.10.260.40">
    <property type="entry name" value="lambda repressor-like DNA-binding domains"/>
    <property type="match status" value="1"/>
</dbReference>
<evidence type="ECO:0000313" key="4">
    <source>
        <dbReference type="EMBL" id="VYT57900.1"/>
    </source>
</evidence>
<dbReference type="EMBL" id="CACRTL010000003">
    <property type="protein sequence ID" value="VYT57900.1"/>
    <property type="molecule type" value="Genomic_DNA"/>
</dbReference>
<gene>
    <name evidence="4" type="primary">immR_3</name>
    <name evidence="4" type="ORF">CRLFYP8_00559</name>
    <name evidence="3" type="ORF">PM738_14280</name>
</gene>
<feature type="domain" description="HTH cro/C1-type" evidence="2">
    <location>
        <begin position="7"/>
        <end position="61"/>
    </location>
</feature>
<dbReference type="PROSITE" id="PS50943">
    <property type="entry name" value="HTH_CROC1"/>
    <property type="match status" value="1"/>
</dbReference>
<dbReference type="PANTHER" id="PTHR46558:SF11">
    <property type="entry name" value="HTH-TYPE TRANSCRIPTIONAL REGULATOR XRE"/>
    <property type="match status" value="1"/>
</dbReference>
<dbReference type="SMART" id="SM00530">
    <property type="entry name" value="HTH_XRE"/>
    <property type="match status" value="1"/>
</dbReference>
<name>A0A6N2XWL1_9FIRM</name>
<dbReference type="PANTHER" id="PTHR46558">
    <property type="entry name" value="TRACRIPTIONAL REGULATORY PROTEIN-RELATED-RELATED"/>
    <property type="match status" value="1"/>
</dbReference>
<dbReference type="RefSeq" id="WP_008791071.1">
    <property type="nucleotide sequence ID" value="NZ_AP031443.1"/>
</dbReference>
<dbReference type="InterPro" id="IPR010982">
    <property type="entry name" value="Lambda_DNA-bd_dom_sf"/>
</dbReference>
<keyword evidence="1" id="KW-0238">DNA-binding</keyword>
<evidence type="ECO:0000256" key="1">
    <source>
        <dbReference type="ARBA" id="ARBA00023125"/>
    </source>
</evidence>